<protein>
    <submittedName>
        <fullName evidence="2">Uncharacterized protein</fullName>
    </submittedName>
</protein>
<dbReference type="AlphaFoldDB" id="A0A5B7K9R9"/>
<evidence type="ECO:0000313" key="2">
    <source>
        <dbReference type="EMBL" id="MPD01395.1"/>
    </source>
</evidence>
<reference evidence="2 3" key="1">
    <citation type="submission" date="2019-05" db="EMBL/GenBank/DDBJ databases">
        <title>Another draft genome of Portunus trituberculatus and its Hox gene families provides insights of decapod evolution.</title>
        <authorList>
            <person name="Jeong J.-H."/>
            <person name="Song I."/>
            <person name="Kim S."/>
            <person name="Choi T."/>
            <person name="Kim D."/>
            <person name="Ryu S."/>
            <person name="Kim W."/>
        </authorList>
    </citation>
    <scope>NUCLEOTIDE SEQUENCE [LARGE SCALE GENOMIC DNA]</scope>
    <source>
        <tissue evidence="2">Muscle</tissue>
    </source>
</reference>
<feature type="compositionally biased region" description="Basic and acidic residues" evidence="1">
    <location>
        <begin position="42"/>
        <end position="55"/>
    </location>
</feature>
<organism evidence="2 3">
    <name type="scientific">Portunus trituberculatus</name>
    <name type="common">Swimming crab</name>
    <name type="synonym">Neptunus trituberculatus</name>
    <dbReference type="NCBI Taxonomy" id="210409"/>
    <lineage>
        <taxon>Eukaryota</taxon>
        <taxon>Metazoa</taxon>
        <taxon>Ecdysozoa</taxon>
        <taxon>Arthropoda</taxon>
        <taxon>Crustacea</taxon>
        <taxon>Multicrustacea</taxon>
        <taxon>Malacostraca</taxon>
        <taxon>Eumalacostraca</taxon>
        <taxon>Eucarida</taxon>
        <taxon>Decapoda</taxon>
        <taxon>Pleocyemata</taxon>
        <taxon>Brachyura</taxon>
        <taxon>Eubrachyura</taxon>
        <taxon>Portunoidea</taxon>
        <taxon>Portunidae</taxon>
        <taxon>Portuninae</taxon>
        <taxon>Portunus</taxon>
    </lineage>
</organism>
<feature type="compositionally biased region" description="Polar residues" evidence="1">
    <location>
        <begin position="21"/>
        <end position="41"/>
    </location>
</feature>
<feature type="region of interest" description="Disordered" evidence="1">
    <location>
        <begin position="21"/>
        <end position="75"/>
    </location>
</feature>
<proteinExistence type="predicted"/>
<dbReference type="Proteomes" id="UP000324222">
    <property type="component" value="Unassembled WGS sequence"/>
</dbReference>
<dbReference type="EMBL" id="VSRR010126978">
    <property type="protein sequence ID" value="MPD01395.1"/>
    <property type="molecule type" value="Genomic_DNA"/>
</dbReference>
<sequence length="75" mass="8674">MKLYFPPRLFLQRVTQTRSQVTATFPHQHQRVSGTNAPSSDTELKTNRENSEDQRCTQARQQKKNHSCTRSGPET</sequence>
<evidence type="ECO:0000313" key="3">
    <source>
        <dbReference type="Proteomes" id="UP000324222"/>
    </source>
</evidence>
<name>A0A5B7K9R9_PORTR</name>
<gene>
    <name evidence="2" type="ORF">E2C01_096920</name>
</gene>
<evidence type="ECO:0000256" key="1">
    <source>
        <dbReference type="SAM" id="MobiDB-lite"/>
    </source>
</evidence>
<keyword evidence="3" id="KW-1185">Reference proteome</keyword>
<comment type="caution">
    <text evidence="2">The sequence shown here is derived from an EMBL/GenBank/DDBJ whole genome shotgun (WGS) entry which is preliminary data.</text>
</comment>
<accession>A0A5B7K9R9</accession>